<keyword evidence="12" id="KW-1185">Reference proteome</keyword>
<dbReference type="FunFam" id="3.10.200.10:FF:000003">
    <property type="entry name" value="Carbonic anhydrase 12"/>
    <property type="match status" value="1"/>
</dbReference>
<dbReference type="InterPro" id="IPR036398">
    <property type="entry name" value="CA_dom_sf"/>
</dbReference>
<dbReference type="GO" id="GO:0004089">
    <property type="term" value="F:carbonate dehydratase activity"/>
    <property type="evidence" value="ECO:0007669"/>
    <property type="project" value="UniProtKB-UniRule"/>
</dbReference>
<sequence length="303" mass="34076">MGEIQPRTCAALLLLALIQVNTATSVHWGYENDGPSRWSKIFPLCGETRQSPINIVNSKVYARQKIGNITMIGYDKPITMKIRNNGHTARIDITRGDVFITNGGLPGKYKLLQLHFHWGSDNGKGSEHTINGERFPMEVHLVHYLTSAANVGEALTLPGGLAAIGFMFEISEDDNNEYDNIISKLPQITEYRDGDIFSVPLAEFAIGDLLPNNPCHFYRYFGSLTTPSCNEIVVWSVFKEKINISERQLSEFRKLMTSEGGHLQNNFRPVQPLNGRVVQANFNVADTDDWLEEKENDGMEKEE</sequence>
<dbReference type="PANTHER" id="PTHR18952:SF265">
    <property type="entry name" value="CARBONIC ANHYDRASE"/>
    <property type="match status" value="1"/>
</dbReference>
<evidence type="ECO:0000256" key="3">
    <source>
        <dbReference type="ARBA" id="ARBA00012925"/>
    </source>
</evidence>
<evidence type="ECO:0000256" key="4">
    <source>
        <dbReference type="ARBA" id="ARBA00022723"/>
    </source>
</evidence>
<dbReference type="PROSITE" id="PS51144">
    <property type="entry name" value="ALPHA_CA_2"/>
    <property type="match status" value="1"/>
</dbReference>
<evidence type="ECO:0000256" key="2">
    <source>
        <dbReference type="ARBA" id="ARBA00010718"/>
    </source>
</evidence>
<dbReference type="PROSITE" id="PS00162">
    <property type="entry name" value="ALPHA_CA_1"/>
    <property type="match status" value="1"/>
</dbReference>
<protein>
    <recommendedName>
        <fullName evidence="3 9">Carbonic anhydrase</fullName>
        <ecNumber evidence="3 9">4.2.1.1</ecNumber>
    </recommendedName>
</protein>
<dbReference type="InterPro" id="IPR001148">
    <property type="entry name" value="CA_dom"/>
</dbReference>
<name>A0AAN8PE64_PATCE</name>
<keyword evidence="9" id="KW-0732">Signal</keyword>
<keyword evidence="4 9" id="KW-0479">Metal-binding</keyword>
<dbReference type="CDD" id="cd00326">
    <property type="entry name" value="alpha_CA"/>
    <property type="match status" value="1"/>
</dbReference>
<keyword evidence="6" id="KW-0325">Glycoprotein</keyword>
<dbReference type="SMART" id="SM01057">
    <property type="entry name" value="Carb_anhydrase"/>
    <property type="match status" value="1"/>
</dbReference>
<comment type="caution">
    <text evidence="11">The sequence shown here is derived from an EMBL/GenBank/DDBJ whole genome shotgun (WGS) entry which is preliminary data.</text>
</comment>
<dbReference type="EMBL" id="JAZGQO010000011">
    <property type="protein sequence ID" value="KAK6174149.1"/>
    <property type="molecule type" value="Genomic_DNA"/>
</dbReference>
<dbReference type="AlphaFoldDB" id="A0AAN8PE64"/>
<dbReference type="GO" id="GO:0005886">
    <property type="term" value="C:plasma membrane"/>
    <property type="evidence" value="ECO:0007669"/>
    <property type="project" value="TreeGrafter"/>
</dbReference>
<dbReference type="GO" id="GO:0008270">
    <property type="term" value="F:zinc ion binding"/>
    <property type="evidence" value="ECO:0007669"/>
    <property type="project" value="UniProtKB-UniRule"/>
</dbReference>
<dbReference type="SUPFAM" id="SSF51069">
    <property type="entry name" value="Carbonic anhydrase"/>
    <property type="match status" value="1"/>
</dbReference>
<dbReference type="Pfam" id="PF00194">
    <property type="entry name" value="Carb_anhydrase"/>
    <property type="match status" value="1"/>
</dbReference>
<comment type="similarity">
    <text evidence="2 9">Belongs to the alpha-carbonic anhydrase family.</text>
</comment>
<feature type="domain" description="Alpha-carbonic anhydrase" evidence="10">
    <location>
        <begin position="26"/>
        <end position="282"/>
    </location>
</feature>
<feature type="chain" id="PRO_5042673232" description="Carbonic anhydrase" evidence="9">
    <location>
        <begin position="24"/>
        <end position="303"/>
    </location>
</feature>
<evidence type="ECO:0000259" key="10">
    <source>
        <dbReference type="PROSITE" id="PS51144"/>
    </source>
</evidence>
<proteinExistence type="inferred from homology"/>
<evidence type="ECO:0000256" key="5">
    <source>
        <dbReference type="ARBA" id="ARBA00022833"/>
    </source>
</evidence>
<evidence type="ECO:0000256" key="8">
    <source>
        <dbReference type="ARBA" id="ARBA00048348"/>
    </source>
</evidence>
<evidence type="ECO:0000313" key="12">
    <source>
        <dbReference type="Proteomes" id="UP001347796"/>
    </source>
</evidence>
<reference evidence="11 12" key="1">
    <citation type="submission" date="2024-01" db="EMBL/GenBank/DDBJ databases">
        <title>The genome of the rayed Mediterranean limpet Patella caerulea (Linnaeus, 1758).</title>
        <authorList>
            <person name="Anh-Thu Weber A."/>
            <person name="Halstead-Nussloch G."/>
        </authorList>
    </citation>
    <scope>NUCLEOTIDE SEQUENCE [LARGE SCALE GENOMIC DNA]</scope>
    <source>
        <strain evidence="11">AATW-2023a</strain>
        <tissue evidence="11">Whole specimen</tissue>
    </source>
</reference>
<comment type="catalytic activity">
    <reaction evidence="8 9">
        <text>hydrogencarbonate + H(+) = CO2 + H2O</text>
        <dbReference type="Rhea" id="RHEA:10748"/>
        <dbReference type="ChEBI" id="CHEBI:15377"/>
        <dbReference type="ChEBI" id="CHEBI:15378"/>
        <dbReference type="ChEBI" id="CHEBI:16526"/>
        <dbReference type="ChEBI" id="CHEBI:17544"/>
        <dbReference type="EC" id="4.2.1.1"/>
    </reaction>
</comment>
<evidence type="ECO:0000313" key="11">
    <source>
        <dbReference type="EMBL" id="KAK6174149.1"/>
    </source>
</evidence>
<evidence type="ECO:0000256" key="9">
    <source>
        <dbReference type="RuleBase" id="RU367011"/>
    </source>
</evidence>
<gene>
    <name evidence="11" type="ORF">SNE40_017480</name>
</gene>
<dbReference type="PANTHER" id="PTHR18952">
    <property type="entry name" value="CARBONIC ANHYDRASE"/>
    <property type="match status" value="1"/>
</dbReference>
<dbReference type="InterPro" id="IPR023561">
    <property type="entry name" value="Carbonic_anhydrase_a-class"/>
</dbReference>
<dbReference type="InterPro" id="IPR018338">
    <property type="entry name" value="Carbonic_anhydrase_a-class_CS"/>
</dbReference>
<dbReference type="Gene3D" id="3.10.200.10">
    <property type="entry name" value="Alpha carbonic anhydrase"/>
    <property type="match status" value="1"/>
</dbReference>
<comment type="function">
    <text evidence="1 9">Reversible hydration of carbon dioxide.</text>
</comment>
<keyword evidence="5 9" id="KW-0862">Zinc</keyword>
<dbReference type="EC" id="4.2.1.1" evidence="3 9"/>
<evidence type="ECO:0000256" key="1">
    <source>
        <dbReference type="ARBA" id="ARBA00002904"/>
    </source>
</evidence>
<accession>A0AAN8PE64</accession>
<feature type="signal peptide" evidence="9">
    <location>
        <begin position="1"/>
        <end position="23"/>
    </location>
</feature>
<keyword evidence="7 9" id="KW-0456">Lyase</keyword>
<comment type="cofactor">
    <cofactor evidence="9">
        <name>Zn(2+)</name>
        <dbReference type="ChEBI" id="CHEBI:29105"/>
    </cofactor>
</comment>
<organism evidence="11 12">
    <name type="scientific">Patella caerulea</name>
    <name type="common">Rayed Mediterranean limpet</name>
    <dbReference type="NCBI Taxonomy" id="87958"/>
    <lineage>
        <taxon>Eukaryota</taxon>
        <taxon>Metazoa</taxon>
        <taxon>Spiralia</taxon>
        <taxon>Lophotrochozoa</taxon>
        <taxon>Mollusca</taxon>
        <taxon>Gastropoda</taxon>
        <taxon>Patellogastropoda</taxon>
        <taxon>Patelloidea</taxon>
        <taxon>Patellidae</taxon>
        <taxon>Patella</taxon>
    </lineage>
</organism>
<dbReference type="Proteomes" id="UP001347796">
    <property type="component" value="Unassembled WGS sequence"/>
</dbReference>
<evidence type="ECO:0000256" key="6">
    <source>
        <dbReference type="ARBA" id="ARBA00023180"/>
    </source>
</evidence>
<evidence type="ECO:0000256" key="7">
    <source>
        <dbReference type="ARBA" id="ARBA00023239"/>
    </source>
</evidence>